<dbReference type="InterPro" id="IPR038538">
    <property type="entry name" value="MTERF_sf"/>
</dbReference>
<dbReference type="EMBL" id="PQIB02000009">
    <property type="protein sequence ID" value="RLN01017.1"/>
    <property type="molecule type" value="Genomic_DNA"/>
</dbReference>
<dbReference type="AlphaFoldDB" id="A0A3L6RDX0"/>
<sequence length="739" mass="80044">MFTSICRRRLLRLHRIPSATGTNPSQPNPINPLLSRGYSSASPVGSPISEPCPATVSYLISCGLSPTAAAARKLRIRSTERADAVLALFRSYGFSDAHITKTVRQAPVVLNLDPDRILRPKLDFFASLGVQPPRFATTPILLTRSLNKHLVPCIQFLRGIVGTDRDVCRAIFLNPRGLSADLEKQMRPCVDTLRRLGLREESISKLLILGMSVLLISPDRMCEILKDLKALGASVKTTGFFYGIRARSCLSRETWLRKALKKQPTMLLYSEENITKKLRFYLDELKLELSDVMGQPVLMGYSVEKCIKPRCAVLDVLMREGKIEPSIKLPSALLGSTSKFSQKYVLRYAHDVPDVVKAYKDYAPMDKFASLLKVENILILLILRNQHIWNEALAIANYNATDLFLSWIDDHSENKDGEFAYGCMLAFMPCDDRAVHLVLRTANFMLIINLTHLLSCKAASGPTLTAANKPNPSTHNKQKGARGAGVRGLIWACGGAPPATKAPTPHGPSDQGQAITLHARTRPALARRRKSGQKGHGGRRVARRQGRPVTRIHTARSSRARSSTSIADDAPRRRARRPEPEPKTETNRAPPAYRHRGTEPVSTMDYNSGGGGNFHMVCEYCCVGAEYSAEDDGGGGLFACPTYYAVHTSTQAAAANHDVPAAASGDIAGPRDKRRRVGGAGGPGGAGAGAPGDDPAAAAARPGGADGAASVGGARARAVPANGFCELGFHPSDKSILRK</sequence>
<dbReference type="PANTHER" id="PTHR13068:SF181">
    <property type="entry name" value="MTERF TRANSCRIPTION FACTOR"/>
    <property type="match status" value="1"/>
</dbReference>
<dbReference type="Gene3D" id="1.25.70.10">
    <property type="entry name" value="Transcription termination factor 3, mitochondrial"/>
    <property type="match status" value="2"/>
</dbReference>
<dbReference type="InterPro" id="IPR003690">
    <property type="entry name" value="MTERF"/>
</dbReference>
<evidence type="ECO:0000256" key="4">
    <source>
        <dbReference type="SAM" id="MobiDB-lite"/>
    </source>
</evidence>
<evidence type="ECO:0000313" key="6">
    <source>
        <dbReference type="Proteomes" id="UP000275267"/>
    </source>
</evidence>
<keyword evidence="2" id="KW-0806">Transcription termination</keyword>
<feature type="compositionally biased region" description="Low complexity" evidence="4">
    <location>
        <begin position="494"/>
        <end position="508"/>
    </location>
</feature>
<dbReference type="STRING" id="4540.A0A3L6RDX0"/>
<accession>A0A3L6RDX0</accession>
<keyword evidence="2" id="KW-0804">Transcription</keyword>
<keyword evidence="6" id="KW-1185">Reference proteome</keyword>
<dbReference type="PANTHER" id="PTHR13068">
    <property type="entry name" value="CGI-12 PROTEIN-RELATED"/>
    <property type="match status" value="1"/>
</dbReference>
<feature type="compositionally biased region" description="Gly residues" evidence="4">
    <location>
        <begin position="678"/>
        <end position="690"/>
    </location>
</feature>
<feature type="compositionally biased region" description="Basic and acidic residues" evidence="4">
    <location>
        <begin position="569"/>
        <end position="586"/>
    </location>
</feature>
<feature type="region of interest" description="Disordered" evidence="4">
    <location>
        <begin position="662"/>
        <end position="712"/>
    </location>
</feature>
<comment type="caution">
    <text evidence="5">The sequence shown here is derived from an EMBL/GenBank/DDBJ whole genome shotgun (WGS) entry which is preliminary data.</text>
</comment>
<dbReference type="GO" id="GO:0003676">
    <property type="term" value="F:nucleic acid binding"/>
    <property type="evidence" value="ECO:0007669"/>
    <property type="project" value="InterPro"/>
</dbReference>
<feature type="region of interest" description="Disordered" evidence="4">
    <location>
        <begin position="17"/>
        <end position="36"/>
    </location>
</feature>
<feature type="region of interest" description="Disordered" evidence="4">
    <location>
        <begin position="520"/>
        <end position="604"/>
    </location>
</feature>
<dbReference type="Proteomes" id="UP000275267">
    <property type="component" value="Unassembled WGS sequence"/>
</dbReference>
<reference evidence="6" key="1">
    <citation type="journal article" date="2019" name="Nat. Commun.">
        <title>The genome of broomcorn millet.</title>
        <authorList>
            <person name="Zou C."/>
            <person name="Miki D."/>
            <person name="Li D."/>
            <person name="Tang Q."/>
            <person name="Xiao L."/>
            <person name="Rajput S."/>
            <person name="Deng P."/>
            <person name="Jia W."/>
            <person name="Huang R."/>
            <person name="Zhang M."/>
            <person name="Sun Y."/>
            <person name="Hu J."/>
            <person name="Fu X."/>
            <person name="Schnable P.S."/>
            <person name="Li F."/>
            <person name="Zhang H."/>
            <person name="Feng B."/>
            <person name="Zhu X."/>
            <person name="Liu R."/>
            <person name="Schnable J.C."/>
            <person name="Zhu J.-K."/>
            <person name="Zhang H."/>
        </authorList>
    </citation>
    <scope>NUCLEOTIDE SEQUENCE [LARGE SCALE GENOMIC DNA]</scope>
</reference>
<evidence type="ECO:0000256" key="2">
    <source>
        <dbReference type="ARBA" id="ARBA00022472"/>
    </source>
</evidence>
<feature type="region of interest" description="Disordered" evidence="4">
    <location>
        <begin position="494"/>
        <end position="513"/>
    </location>
</feature>
<protein>
    <submittedName>
        <fullName evidence="5">Uncharacterized protein</fullName>
    </submittedName>
</protein>
<feature type="compositionally biased region" description="Low complexity" evidence="4">
    <location>
        <begin position="691"/>
        <end position="712"/>
    </location>
</feature>
<comment type="similarity">
    <text evidence="1">Belongs to the mTERF family.</text>
</comment>
<gene>
    <name evidence="5" type="ORF">C2845_PM06G22280</name>
</gene>
<feature type="region of interest" description="Disordered" evidence="4">
    <location>
        <begin position="462"/>
        <end position="482"/>
    </location>
</feature>
<dbReference type="FunFam" id="1.25.70.10:FF:000001">
    <property type="entry name" value="Mitochondrial transcription termination factor-like"/>
    <property type="match status" value="1"/>
</dbReference>
<evidence type="ECO:0000256" key="1">
    <source>
        <dbReference type="ARBA" id="ARBA00007692"/>
    </source>
</evidence>
<dbReference type="GO" id="GO:0006353">
    <property type="term" value="P:DNA-templated transcription termination"/>
    <property type="evidence" value="ECO:0007669"/>
    <property type="project" value="UniProtKB-KW"/>
</dbReference>
<keyword evidence="3" id="KW-0809">Transit peptide</keyword>
<dbReference type="SMART" id="SM00733">
    <property type="entry name" value="Mterf"/>
    <property type="match status" value="5"/>
</dbReference>
<dbReference type="OrthoDB" id="637682at2759"/>
<evidence type="ECO:0000256" key="3">
    <source>
        <dbReference type="ARBA" id="ARBA00022946"/>
    </source>
</evidence>
<name>A0A3L6RDX0_PANMI</name>
<organism evidence="5 6">
    <name type="scientific">Panicum miliaceum</name>
    <name type="common">Proso millet</name>
    <name type="synonym">Broomcorn millet</name>
    <dbReference type="NCBI Taxonomy" id="4540"/>
    <lineage>
        <taxon>Eukaryota</taxon>
        <taxon>Viridiplantae</taxon>
        <taxon>Streptophyta</taxon>
        <taxon>Embryophyta</taxon>
        <taxon>Tracheophyta</taxon>
        <taxon>Spermatophyta</taxon>
        <taxon>Magnoliopsida</taxon>
        <taxon>Liliopsida</taxon>
        <taxon>Poales</taxon>
        <taxon>Poaceae</taxon>
        <taxon>PACMAD clade</taxon>
        <taxon>Panicoideae</taxon>
        <taxon>Panicodae</taxon>
        <taxon>Paniceae</taxon>
        <taxon>Panicinae</taxon>
        <taxon>Panicum</taxon>
        <taxon>Panicum sect. Panicum</taxon>
    </lineage>
</organism>
<dbReference type="Pfam" id="PF02536">
    <property type="entry name" value="mTERF"/>
    <property type="match status" value="2"/>
</dbReference>
<keyword evidence="2" id="KW-0805">Transcription regulation</keyword>
<feature type="compositionally biased region" description="Polar residues" evidence="4">
    <location>
        <begin position="462"/>
        <end position="475"/>
    </location>
</feature>
<evidence type="ECO:0000313" key="5">
    <source>
        <dbReference type="EMBL" id="RLN01017.1"/>
    </source>
</evidence>
<feature type="compositionally biased region" description="Basic residues" evidence="4">
    <location>
        <begin position="520"/>
        <end position="546"/>
    </location>
</feature>
<proteinExistence type="inferred from homology"/>